<evidence type="ECO:0000313" key="4">
    <source>
        <dbReference type="Proteomes" id="UP001626628"/>
    </source>
</evidence>
<name>A0ABZ2QTW6_9ACTN</name>
<evidence type="ECO:0000256" key="1">
    <source>
        <dbReference type="SAM" id="MobiDB-lite"/>
    </source>
</evidence>
<dbReference type="EMBL" id="CP147982">
    <property type="protein sequence ID" value="WXK79992.1"/>
    <property type="molecule type" value="Genomic_DNA"/>
</dbReference>
<gene>
    <name evidence="3" type="ORF">WAB15_30590</name>
</gene>
<dbReference type="InterPro" id="IPR000792">
    <property type="entry name" value="Tscrpt_reg_LuxR_C"/>
</dbReference>
<dbReference type="InterPro" id="IPR036388">
    <property type="entry name" value="WH-like_DNA-bd_sf"/>
</dbReference>
<sequence>MTGRQQVEELLRRADRRVGPTIESIVGPPTRGELVDRHSGVEYFELADSLFRTARKEVLLVNGQMNGFRREDIDRFRAAIAALGERSIAVSVICHPDELDGHGRQEFLERIGREHGAQTRISTVDLHGMLVIDRRRALMWPAENGRNCLLVHSPVIVEPLLTLLDASWDSACDLETFVRYHQNILDEKTPQILRLLGSGRKDEVAARQLGVSVRTYRRHVASLMEMLGAESRFEAGVKAAALGLIDVDIRGGSPRPAAPSGRGAVPVVPTQRDGLGPGAAPEISSDRDPTDEQLGCVGGPLTLRRPRRGGGPTAAWAAARWCPR</sequence>
<feature type="region of interest" description="Disordered" evidence="1">
    <location>
        <begin position="253"/>
        <end position="314"/>
    </location>
</feature>
<reference evidence="3 4" key="1">
    <citation type="submission" date="2024-03" db="EMBL/GenBank/DDBJ databases">
        <title>The complete genome of Streptomyces sirii sp.nov.</title>
        <authorList>
            <person name="Zakalyukina Y.V."/>
            <person name="Belik A.R."/>
            <person name="Biryukov M.V."/>
            <person name="Baturina O.A."/>
            <person name="Kabilov M.R."/>
        </authorList>
    </citation>
    <scope>NUCLEOTIDE SEQUENCE [LARGE SCALE GENOMIC DNA]</scope>
    <source>
        <strain evidence="3 4">BP-8</strain>
    </source>
</reference>
<dbReference type="InterPro" id="IPR016032">
    <property type="entry name" value="Sig_transdc_resp-reg_C-effctor"/>
</dbReference>
<organism evidence="3 4">
    <name type="scientific">Streptomyces sirii</name>
    <dbReference type="NCBI Taxonomy" id="3127701"/>
    <lineage>
        <taxon>Bacteria</taxon>
        <taxon>Bacillati</taxon>
        <taxon>Actinomycetota</taxon>
        <taxon>Actinomycetes</taxon>
        <taxon>Kitasatosporales</taxon>
        <taxon>Streptomycetaceae</taxon>
        <taxon>Streptomyces</taxon>
    </lineage>
</organism>
<evidence type="ECO:0000259" key="2">
    <source>
        <dbReference type="PROSITE" id="PS50043"/>
    </source>
</evidence>
<protein>
    <submittedName>
        <fullName evidence="3">Helix-turn-helix transcriptional regulator</fullName>
    </submittedName>
</protein>
<keyword evidence="4" id="KW-1185">Reference proteome</keyword>
<feature type="domain" description="HTH luxR-type" evidence="2">
    <location>
        <begin position="178"/>
        <end position="243"/>
    </location>
</feature>
<dbReference type="SUPFAM" id="SSF46894">
    <property type="entry name" value="C-terminal effector domain of the bipartite response regulators"/>
    <property type="match status" value="1"/>
</dbReference>
<dbReference type="Gene3D" id="1.10.10.10">
    <property type="entry name" value="Winged helix-like DNA-binding domain superfamily/Winged helix DNA-binding domain"/>
    <property type="match status" value="1"/>
</dbReference>
<accession>A0ABZ2QTW6</accession>
<dbReference type="PROSITE" id="PS50043">
    <property type="entry name" value="HTH_LUXR_2"/>
    <property type="match status" value="1"/>
</dbReference>
<dbReference type="SMART" id="SM00421">
    <property type="entry name" value="HTH_LUXR"/>
    <property type="match status" value="1"/>
</dbReference>
<proteinExistence type="predicted"/>
<dbReference type="RefSeq" id="WP_407288185.1">
    <property type="nucleotide sequence ID" value="NZ_CP147982.1"/>
</dbReference>
<evidence type="ECO:0000313" key="3">
    <source>
        <dbReference type="EMBL" id="WXK79992.1"/>
    </source>
</evidence>
<dbReference type="Proteomes" id="UP001626628">
    <property type="component" value="Chromosome"/>
</dbReference>